<protein>
    <submittedName>
        <fullName evidence="9">Leucine rich repeat</fullName>
    </submittedName>
</protein>
<accession>A0AAW1KLN7</accession>
<evidence type="ECO:0000256" key="4">
    <source>
        <dbReference type="ARBA" id="ARBA00022737"/>
    </source>
</evidence>
<dbReference type="InterPro" id="IPR001611">
    <property type="entry name" value="Leu-rich_rpt"/>
</dbReference>
<evidence type="ECO:0000256" key="8">
    <source>
        <dbReference type="SAM" id="Phobius"/>
    </source>
</evidence>
<dbReference type="GO" id="GO:0007189">
    <property type="term" value="P:adenylate cyclase-activating G protein-coupled receptor signaling pathway"/>
    <property type="evidence" value="ECO:0007669"/>
    <property type="project" value="TreeGrafter"/>
</dbReference>
<dbReference type="GO" id="GO:0009755">
    <property type="term" value="P:hormone-mediated signaling pathway"/>
    <property type="evidence" value="ECO:0007669"/>
    <property type="project" value="TreeGrafter"/>
</dbReference>
<keyword evidence="6" id="KW-0675">Receptor</keyword>
<keyword evidence="7" id="KW-0807">Transducer</keyword>
<keyword evidence="3" id="KW-0433">Leucine-rich repeat</keyword>
<proteinExistence type="predicted"/>
<organism evidence="9 10">
    <name type="scientific">Popillia japonica</name>
    <name type="common">Japanese beetle</name>
    <dbReference type="NCBI Taxonomy" id="7064"/>
    <lineage>
        <taxon>Eukaryota</taxon>
        <taxon>Metazoa</taxon>
        <taxon>Ecdysozoa</taxon>
        <taxon>Arthropoda</taxon>
        <taxon>Hexapoda</taxon>
        <taxon>Insecta</taxon>
        <taxon>Pterygota</taxon>
        <taxon>Neoptera</taxon>
        <taxon>Endopterygota</taxon>
        <taxon>Coleoptera</taxon>
        <taxon>Polyphaga</taxon>
        <taxon>Scarabaeiformia</taxon>
        <taxon>Scarabaeidae</taxon>
        <taxon>Rutelinae</taxon>
        <taxon>Popillia</taxon>
    </lineage>
</organism>
<evidence type="ECO:0000256" key="3">
    <source>
        <dbReference type="ARBA" id="ARBA00022614"/>
    </source>
</evidence>
<keyword evidence="4" id="KW-0677">Repeat</keyword>
<keyword evidence="8" id="KW-0472">Membrane</keyword>
<comment type="subcellular location">
    <subcellularLocation>
        <location evidence="1">Cell membrane</location>
        <topology evidence="1">Multi-pass membrane protein</topology>
    </subcellularLocation>
</comment>
<feature type="transmembrane region" description="Helical" evidence="8">
    <location>
        <begin position="216"/>
        <end position="237"/>
    </location>
</feature>
<dbReference type="GO" id="GO:0005886">
    <property type="term" value="C:plasma membrane"/>
    <property type="evidence" value="ECO:0007669"/>
    <property type="project" value="UniProtKB-SubCell"/>
</dbReference>
<dbReference type="PANTHER" id="PTHR24372:SF80">
    <property type="entry name" value="FI21465P1-RELATED"/>
    <property type="match status" value="1"/>
</dbReference>
<keyword evidence="10" id="KW-1185">Reference proteome</keyword>
<dbReference type="Gene3D" id="1.20.1070.10">
    <property type="entry name" value="Rhodopsin 7-helix transmembrane proteins"/>
    <property type="match status" value="1"/>
</dbReference>
<evidence type="ECO:0000256" key="2">
    <source>
        <dbReference type="ARBA" id="ARBA00022475"/>
    </source>
</evidence>
<keyword evidence="8" id="KW-0812">Transmembrane</keyword>
<gene>
    <name evidence="9" type="ORF">QE152_g22029</name>
</gene>
<dbReference type="GO" id="GO:0008528">
    <property type="term" value="F:G protein-coupled peptide receptor activity"/>
    <property type="evidence" value="ECO:0007669"/>
    <property type="project" value="TreeGrafter"/>
</dbReference>
<evidence type="ECO:0000313" key="9">
    <source>
        <dbReference type="EMBL" id="KAK9720503.1"/>
    </source>
</evidence>
<dbReference type="AlphaFoldDB" id="A0AAW1KLN7"/>
<evidence type="ECO:0000313" key="10">
    <source>
        <dbReference type="Proteomes" id="UP001458880"/>
    </source>
</evidence>
<evidence type="ECO:0000256" key="1">
    <source>
        <dbReference type="ARBA" id="ARBA00004651"/>
    </source>
</evidence>
<sequence length="295" mass="33504">MLVISKSGYAARRGPPVKIAIPRGNDPYRLVIRDLSYNKLTDLDRKVLEPLTNLTQLSLRGNLLKSVRIHFFPNIPLAMLSLMENQIEEVEVGSLAMLPTLLHLYLSYNKINTLKNNTFHNLSNLLSLTLNDNKLMTIDTGVFLDVTTLKSLNFERNPFTTLDRNVLKPLNSLQHVYFERFEKCIAAPHVRVCYPKGDGISSYEHLLHNPILRASVWVMATVGCVGNIVVLLGRLIIPTNNVVHSLYIKNLSFSDLLMGIYLFTIAGVDQHYRGVYLQHEYNWRHSSLCNICGKS</sequence>
<name>A0AAW1KLN7_POPJA</name>
<dbReference type="Proteomes" id="UP001458880">
    <property type="component" value="Unassembled WGS sequence"/>
</dbReference>
<keyword evidence="2" id="KW-1003">Cell membrane</keyword>
<dbReference type="SUPFAM" id="SSF52058">
    <property type="entry name" value="L domain-like"/>
    <property type="match status" value="1"/>
</dbReference>
<dbReference type="PROSITE" id="PS51450">
    <property type="entry name" value="LRR"/>
    <property type="match status" value="1"/>
</dbReference>
<reference evidence="9 10" key="1">
    <citation type="journal article" date="2024" name="BMC Genomics">
        <title>De novo assembly and annotation of Popillia japonica's genome with initial clues to its potential as an invasive pest.</title>
        <authorList>
            <person name="Cucini C."/>
            <person name="Boschi S."/>
            <person name="Funari R."/>
            <person name="Cardaioli E."/>
            <person name="Iannotti N."/>
            <person name="Marturano G."/>
            <person name="Paoli F."/>
            <person name="Bruttini M."/>
            <person name="Carapelli A."/>
            <person name="Frati F."/>
            <person name="Nardi F."/>
        </authorList>
    </citation>
    <scope>NUCLEOTIDE SEQUENCE [LARGE SCALE GENOMIC DNA]</scope>
    <source>
        <strain evidence="9">DMR45628</strain>
    </source>
</reference>
<dbReference type="Gene3D" id="3.80.10.10">
    <property type="entry name" value="Ribonuclease Inhibitor"/>
    <property type="match status" value="1"/>
</dbReference>
<evidence type="ECO:0000256" key="7">
    <source>
        <dbReference type="ARBA" id="ARBA00023224"/>
    </source>
</evidence>
<dbReference type="SUPFAM" id="SSF81321">
    <property type="entry name" value="Family A G protein-coupled receptor-like"/>
    <property type="match status" value="1"/>
</dbReference>
<keyword evidence="5" id="KW-0297">G-protein coupled receptor</keyword>
<dbReference type="Pfam" id="PF13855">
    <property type="entry name" value="LRR_8"/>
    <property type="match status" value="1"/>
</dbReference>
<evidence type="ECO:0000256" key="6">
    <source>
        <dbReference type="ARBA" id="ARBA00023170"/>
    </source>
</evidence>
<dbReference type="PANTHER" id="PTHR24372">
    <property type="entry name" value="GLYCOPROTEIN HORMONE RECEPTOR"/>
    <property type="match status" value="1"/>
</dbReference>
<dbReference type="InterPro" id="IPR003591">
    <property type="entry name" value="Leu-rich_rpt_typical-subtyp"/>
</dbReference>
<comment type="caution">
    <text evidence="9">The sequence shown here is derived from an EMBL/GenBank/DDBJ whole genome shotgun (WGS) entry which is preliminary data.</text>
</comment>
<dbReference type="SMART" id="SM00369">
    <property type="entry name" value="LRR_TYP"/>
    <property type="match status" value="4"/>
</dbReference>
<dbReference type="InterPro" id="IPR032675">
    <property type="entry name" value="LRR_dom_sf"/>
</dbReference>
<dbReference type="EMBL" id="JASPKY010000210">
    <property type="protein sequence ID" value="KAK9720503.1"/>
    <property type="molecule type" value="Genomic_DNA"/>
</dbReference>
<keyword evidence="8" id="KW-1133">Transmembrane helix</keyword>
<evidence type="ECO:0000256" key="5">
    <source>
        <dbReference type="ARBA" id="ARBA00023040"/>
    </source>
</evidence>